<keyword evidence="2" id="KW-1185">Reference proteome</keyword>
<dbReference type="Proteomes" id="UP001162164">
    <property type="component" value="Unassembled WGS sequence"/>
</dbReference>
<gene>
    <name evidence="1" type="ORF">NQ317_007503</name>
</gene>
<evidence type="ECO:0000313" key="1">
    <source>
        <dbReference type="EMBL" id="KAJ8973162.1"/>
    </source>
</evidence>
<organism evidence="1 2">
    <name type="scientific">Molorchus minor</name>
    <dbReference type="NCBI Taxonomy" id="1323400"/>
    <lineage>
        <taxon>Eukaryota</taxon>
        <taxon>Metazoa</taxon>
        <taxon>Ecdysozoa</taxon>
        <taxon>Arthropoda</taxon>
        <taxon>Hexapoda</taxon>
        <taxon>Insecta</taxon>
        <taxon>Pterygota</taxon>
        <taxon>Neoptera</taxon>
        <taxon>Endopterygota</taxon>
        <taxon>Coleoptera</taxon>
        <taxon>Polyphaga</taxon>
        <taxon>Cucujiformia</taxon>
        <taxon>Chrysomeloidea</taxon>
        <taxon>Cerambycidae</taxon>
        <taxon>Lamiinae</taxon>
        <taxon>Monochamini</taxon>
        <taxon>Molorchus</taxon>
    </lineage>
</organism>
<name>A0ABQ9J6K3_9CUCU</name>
<dbReference type="EMBL" id="JAPWTJ010001224">
    <property type="protein sequence ID" value="KAJ8973162.1"/>
    <property type="molecule type" value="Genomic_DNA"/>
</dbReference>
<sequence>MYDCMLSAHNSILFNKHLMTAGIHEGDVCDTSRRKRLNFGAVPCRVVSIMNAFITKTLMCVAYMCNVQEFINLHYLVCVNMIFASVKSDFANYIVDSKLSREINVETASKQFLRCQNQQK</sequence>
<protein>
    <submittedName>
        <fullName evidence="1">Uncharacterized protein</fullName>
    </submittedName>
</protein>
<accession>A0ABQ9J6K3</accession>
<comment type="caution">
    <text evidence="1">The sequence shown here is derived from an EMBL/GenBank/DDBJ whole genome shotgun (WGS) entry which is preliminary data.</text>
</comment>
<proteinExistence type="predicted"/>
<evidence type="ECO:0000313" key="2">
    <source>
        <dbReference type="Proteomes" id="UP001162164"/>
    </source>
</evidence>
<reference evidence="1" key="1">
    <citation type="journal article" date="2023" name="Insect Mol. Biol.">
        <title>Genome sequencing provides insights into the evolution of gene families encoding plant cell wall-degrading enzymes in longhorned beetles.</title>
        <authorList>
            <person name="Shin N.R."/>
            <person name="Okamura Y."/>
            <person name="Kirsch R."/>
            <person name="Pauchet Y."/>
        </authorList>
    </citation>
    <scope>NUCLEOTIDE SEQUENCE</scope>
    <source>
        <strain evidence="1">MMC_N1</strain>
    </source>
</reference>